<organism evidence="1 2">
    <name type="scientific">Marseillevirus marseillevirus</name>
    <name type="common">GBM</name>
    <dbReference type="NCBI Taxonomy" id="694581"/>
    <lineage>
        <taxon>Viruses</taxon>
        <taxon>Varidnaviria</taxon>
        <taxon>Bamfordvirae</taxon>
        <taxon>Nucleocytoviricota</taxon>
        <taxon>Megaviricetes</taxon>
        <taxon>Pimascovirales</taxon>
        <taxon>Pimascovirales incertae sedis</taxon>
        <taxon>Marseilleviridae</taxon>
        <taxon>Marseillevirus</taxon>
        <taxon>Marseillevirus massiliense</taxon>
    </lineage>
</organism>
<evidence type="ECO:0000313" key="2">
    <source>
        <dbReference type="Proteomes" id="UP000029780"/>
    </source>
</evidence>
<keyword evidence="1" id="KW-0131">Cell cycle</keyword>
<organismHost>
    <name type="scientific">Acanthamoeba</name>
    <dbReference type="NCBI Taxonomy" id="5754"/>
</organismHost>
<dbReference type="RefSeq" id="YP_003407125.1">
    <property type="nucleotide sequence ID" value="NC_013756.1"/>
</dbReference>
<dbReference type="InterPro" id="IPR009772">
    <property type="entry name" value="CDC123"/>
</dbReference>
<keyword evidence="2" id="KW-1185">Reference proteome</keyword>
<proteinExistence type="predicted"/>
<dbReference type="Pfam" id="PF07065">
    <property type="entry name" value="D123"/>
    <property type="match status" value="1"/>
</dbReference>
<name>D2XB36_GBMV</name>
<dbReference type="EMBL" id="GU071086">
    <property type="protein sequence ID" value="ADB04163.1"/>
    <property type="molecule type" value="Genomic_DNA"/>
</dbReference>
<dbReference type="Proteomes" id="UP000029780">
    <property type="component" value="Segment"/>
</dbReference>
<sequence>MEGYNLPCGKTRLKKHPDGTTSFPEDYLEYFADVEIERRENGRYFTNETPESLLEKKVKFTNAKNWYPEAEHGVDGKRFLTFPSVLVPLSEKRKLGEAIERLGGSVFVRLGSLSPKFFEPVETPEQVLQVLQESERTRDCLKDGEEVFFLRRYEDIPKNKEFRLFVCKGKLRAVSKYDPEADCFMASEEVRDIISRWFRNICLDGLLSFENCCLDVVVWEERKEESLYDDGVFLIEYNSFGEDSVSGSCLFHWEEDWETLTKGKVVVRV</sequence>
<dbReference type="GeneID" id="8746637"/>
<dbReference type="OrthoDB" id="9133at10239"/>
<gene>
    <name evidence="1" type="ORF">MAR_ORF400</name>
</gene>
<evidence type="ECO:0000313" key="1">
    <source>
        <dbReference type="EMBL" id="ADB04163.1"/>
    </source>
</evidence>
<reference evidence="1 2" key="1">
    <citation type="journal article" date="2009" name="Proc. Natl. Acad. Sci. U.S.A.">
        <title>Giant Marseillevirus highlights the role of amoebae as a melting pot in emergence of chimeric microorganisms.</title>
        <authorList>
            <person name="Boyer M."/>
            <person name="Yutin N."/>
            <person name="Pagnier I."/>
            <person name="Barrassi L."/>
            <person name="Fournous G."/>
            <person name="Espinosa L."/>
            <person name="Robert C."/>
            <person name="Azza S."/>
            <person name="Sun S."/>
            <person name="Rossmann M.G."/>
            <person name="Suzan-Monti M."/>
            <person name="La Scola B."/>
            <person name="Koonin E.V."/>
            <person name="Raoult D."/>
        </authorList>
    </citation>
    <scope>NUCLEOTIDE SEQUENCE [LARGE SCALE GENOMIC DNA]</scope>
    <source>
        <strain evidence="1 2">T19</strain>
    </source>
</reference>
<accession>D2XB36</accession>
<dbReference type="KEGG" id="vg:8746637"/>
<keyword evidence="1" id="KW-0132">Cell division</keyword>
<protein>
    <submittedName>
        <fullName evidence="1">Cell division cycle 123 protein</fullName>
    </submittedName>
</protein>
<dbReference type="GO" id="GO:0051301">
    <property type="term" value="P:cell division"/>
    <property type="evidence" value="ECO:0007669"/>
    <property type="project" value="UniProtKB-KW"/>
</dbReference>